<dbReference type="EMBL" id="BK014838">
    <property type="protein sequence ID" value="DAD78015.1"/>
    <property type="molecule type" value="Genomic_DNA"/>
</dbReference>
<name>A0A8S5M7D7_9CAUD</name>
<protein>
    <submittedName>
        <fullName evidence="1">Uncharacterized protein</fullName>
    </submittedName>
</protein>
<accession>A0A8S5M7D7</accession>
<organism evidence="1">
    <name type="scientific">Myoviridae sp. ctAbS6</name>
    <dbReference type="NCBI Taxonomy" id="2826628"/>
    <lineage>
        <taxon>Viruses</taxon>
        <taxon>Duplodnaviria</taxon>
        <taxon>Heunggongvirae</taxon>
        <taxon>Uroviricota</taxon>
        <taxon>Caudoviricetes</taxon>
    </lineage>
</organism>
<sequence>MNEELVLPSNHISLNVKHTGKRGMAERLSCWIGEIIKLDPENKTTDDVVQFLMILRNEVAEGKFDEQK</sequence>
<reference evidence="1" key="1">
    <citation type="journal article" date="2021" name="Proc. Natl. Acad. Sci. U.S.A.">
        <title>A Catalog of Tens of Thousands of Viruses from Human Metagenomes Reveals Hidden Associations with Chronic Diseases.</title>
        <authorList>
            <person name="Tisza M.J."/>
            <person name="Buck C.B."/>
        </authorList>
    </citation>
    <scope>NUCLEOTIDE SEQUENCE</scope>
    <source>
        <strain evidence="1">CtAbS6</strain>
    </source>
</reference>
<evidence type="ECO:0000313" key="1">
    <source>
        <dbReference type="EMBL" id="DAD78015.1"/>
    </source>
</evidence>
<proteinExistence type="predicted"/>